<dbReference type="eggNOG" id="COG0343">
    <property type="taxonomic scope" value="Bacteria"/>
</dbReference>
<sequence length="869" mass="93683">MGETTRLTDEQREQHFLRGLALERALAGLPAIRERFLAALARQEEALRAQHTRHFAAATTGEDPDATAHQQALPLDAPASAQPTAQKRSKPAPEQEEQPDPEPPRGPGRPQRRPATEAKGEKRAGKAASARTATVAEATPVEDDAVPAPAVPCCTCGDSLADHTSPQGAIGACRAKKCPAKPRCRAFQLGRVLGWTLTWQGGWKETNDKPVFFLSQRETDVAKHGPLLPQEGGLVYADPVRLGRQTNVLEAARTKGEWSCVKGLRGVPLRVLEVVARVLAESSPAAPFVPVSAQETCVVEARERKAAKREEDDTPSECDGCTSEFPASQLQPVGPEGARGFYCEKCRAEIAHTSPTSAPAAPQATPSASAPPSTAPAAPAPVDMFGRPWPAVDAALFPGWYVDVTPGFNGKSDSLSAGRLHELFLWVDVVGPEEQRVEHLQWFPSAQGGPDVRRSVISSGGALATLLPAGFEAALVAYLSTHWLLPEETKHANAAPVATATKKAHARKTTRGLQEDESGTPSTPAAPPAQLELGGTPESEQGVPIDAVSLDEVGDLKQVLRLLRGTKDSGPGGARLRRVVSVLATAAREESWAYLQGHHGWCVLPHPHEKRGEVWLAYGTRALCTLGPWLWDGQTLTRAADWAAPHSWPTKGMKADVVLPEFEAALRKTLASLTEAPAPQTQSTGGTWRVELPERLEGRDFIIPLWLVNDATGERRAASWWGRSGLKPSHHLSGTLRDAALEEHVALQAWWKEHAETVVKPLEQACRDGAVPGLSVAGPVEPHAVGPFFYALSGGWRLEVWEPWTGEPHSYFANGTERHGPFAWEKGWLVASDVGAISWAQGAAHVVREAEDFVTRGFVLELRRAEGRR</sequence>
<proteinExistence type="predicted"/>
<dbReference type="EMBL" id="ANAH02000066">
    <property type="protein sequence ID" value="EPX56145.1"/>
    <property type="molecule type" value="Genomic_DNA"/>
</dbReference>
<keyword evidence="3" id="KW-1185">Reference proteome</keyword>
<feature type="region of interest" description="Disordered" evidence="1">
    <location>
        <begin position="354"/>
        <end position="381"/>
    </location>
</feature>
<name>S9NVG0_CYSF2</name>
<feature type="region of interest" description="Disordered" evidence="1">
    <location>
        <begin position="304"/>
        <end position="333"/>
    </location>
</feature>
<organism evidence="2 3">
    <name type="scientific">Cystobacter fuscus (strain ATCC 25194 / DSM 2262 / NBRC 100088 / M29)</name>
    <dbReference type="NCBI Taxonomy" id="1242864"/>
    <lineage>
        <taxon>Bacteria</taxon>
        <taxon>Pseudomonadati</taxon>
        <taxon>Myxococcota</taxon>
        <taxon>Myxococcia</taxon>
        <taxon>Myxococcales</taxon>
        <taxon>Cystobacterineae</taxon>
        <taxon>Archangiaceae</taxon>
        <taxon>Cystobacter</taxon>
    </lineage>
</organism>
<feature type="region of interest" description="Disordered" evidence="1">
    <location>
        <begin position="77"/>
        <end position="147"/>
    </location>
</feature>
<feature type="compositionally biased region" description="Low complexity" evidence="1">
    <location>
        <begin position="126"/>
        <end position="139"/>
    </location>
</feature>
<feature type="region of interest" description="Disordered" evidence="1">
    <location>
        <begin position="495"/>
        <end position="541"/>
    </location>
</feature>
<reference evidence="2" key="1">
    <citation type="submission" date="2013-05" db="EMBL/GenBank/DDBJ databases">
        <title>Genome assembly of Cystobacter fuscus DSM 2262.</title>
        <authorList>
            <person name="Sharma G."/>
            <person name="Khatri I."/>
            <person name="Kaur C."/>
            <person name="Mayilraj S."/>
            <person name="Subramanian S."/>
        </authorList>
    </citation>
    <scope>NUCLEOTIDE SEQUENCE [LARGE SCALE GENOMIC DNA]</scope>
    <source>
        <strain evidence="2">DSM 2262</strain>
    </source>
</reference>
<comment type="caution">
    <text evidence="2">The sequence shown here is derived from an EMBL/GenBank/DDBJ whole genome shotgun (WGS) entry which is preliminary data.</text>
</comment>
<dbReference type="RefSeq" id="WP_002622244.1">
    <property type="nucleotide sequence ID" value="NZ_ANAH02000066.1"/>
</dbReference>
<evidence type="ECO:0000313" key="3">
    <source>
        <dbReference type="Proteomes" id="UP000011682"/>
    </source>
</evidence>
<accession>S9NVG0</accession>
<gene>
    <name evidence="2" type="ORF">D187_007487</name>
</gene>
<dbReference type="AlphaFoldDB" id="S9NVG0"/>
<protein>
    <submittedName>
        <fullName evidence="2">Uncharacterized protein</fullName>
    </submittedName>
</protein>
<feature type="compositionally biased region" description="Basic and acidic residues" evidence="1">
    <location>
        <begin position="114"/>
        <end position="124"/>
    </location>
</feature>
<evidence type="ECO:0000313" key="2">
    <source>
        <dbReference type="EMBL" id="EPX56145.1"/>
    </source>
</evidence>
<evidence type="ECO:0000256" key="1">
    <source>
        <dbReference type="SAM" id="MobiDB-lite"/>
    </source>
</evidence>
<dbReference type="Proteomes" id="UP000011682">
    <property type="component" value="Unassembled WGS sequence"/>
</dbReference>